<feature type="active site" description="Nucleophile" evidence="6">
    <location>
        <position position="159"/>
    </location>
</feature>
<evidence type="ECO:0000256" key="6">
    <source>
        <dbReference type="HAMAP-Rule" id="MF_01876"/>
    </source>
</evidence>
<gene>
    <name evidence="6" type="primary">psuG</name>
    <name evidence="7" type="ORF">BYZ73_00775</name>
</gene>
<feature type="binding site" evidence="6">
    <location>
        <position position="86"/>
    </location>
    <ligand>
        <name>substrate</name>
    </ligand>
</feature>
<evidence type="ECO:0000313" key="7">
    <source>
        <dbReference type="EMBL" id="RAP43274.1"/>
    </source>
</evidence>
<evidence type="ECO:0000256" key="4">
    <source>
        <dbReference type="ARBA" id="ARBA00023239"/>
    </source>
</evidence>
<feature type="binding site" evidence="6">
    <location>
        <begin position="140"/>
        <end position="142"/>
    </location>
    <ligand>
        <name>substrate</name>
    </ligand>
</feature>
<comment type="catalytic activity">
    <reaction evidence="6">
        <text>D-ribose 5-phosphate + uracil = psi-UMP + H2O</text>
        <dbReference type="Rhea" id="RHEA:18337"/>
        <dbReference type="ChEBI" id="CHEBI:15377"/>
        <dbReference type="ChEBI" id="CHEBI:17568"/>
        <dbReference type="ChEBI" id="CHEBI:58380"/>
        <dbReference type="ChEBI" id="CHEBI:78346"/>
        <dbReference type="EC" id="4.2.1.70"/>
    </reaction>
</comment>
<evidence type="ECO:0000256" key="3">
    <source>
        <dbReference type="ARBA" id="ARBA00023211"/>
    </source>
</evidence>
<keyword evidence="8" id="KW-1185">Reference proteome</keyword>
<dbReference type="GO" id="GO:0016798">
    <property type="term" value="F:hydrolase activity, acting on glycosyl bonds"/>
    <property type="evidence" value="ECO:0007669"/>
    <property type="project" value="UniProtKB-KW"/>
</dbReference>
<evidence type="ECO:0000256" key="5">
    <source>
        <dbReference type="ARBA" id="ARBA00023295"/>
    </source>
</evidence>
<dbReference type="Gene3D" id="3.40.1790.10">
    <property type="entry name" value="Indigoidine synthase domain"/>
    <property type="match status" value="1"/>
</dbReference>
<dbReference type="InterPro" id="IPR022830">
    <property type="entry name" value="Indigdn_synthA-like"/>
</dbReference>
<dbReference type="Proteomes" id="UP000248659">
    <property type="component" value="Unassembled WGS sequence"/>
</dbReference>
<accession>A0ABX9DNG0</accession>
<keyword evidence="1 6" id="KW-0479">Metal-binding</keyword>
<dbReference type="SUPFAM" id="SSF110581">
    <property type="entry name" value="Indigoidine synthase A-like"/>
    <property type="match status" value="1"/>
</dbReference>
<keyword evidence="3 6" id="KW-0464">Manganese</keyword>
<comment type="cofactor">
    <cofactor evidence="6">
        <name>Mn(2+)</name>
        <dbReference type="ChEBI" id="CHEBI:29035"/>
    </cofactor>
    <text evidence="6">Binds 1 Mn(2+) ion per subunit.</text>
</comment>
<feature type="binding site" evidence="6">
    <location>
        <position position="106"/>
    </location>
    <ligand>
        <name>substrate</name>
    </ligand>
</feature>
<evidence type="ECO:0000256" key="1">
    <source>
        <dbReference type="ARBA" id="ARBA00022723"/>
    </source>
</evidence>
<evidence type="ECO:0000256" key="2">
    <source>
        <dbReference type="ARBA" id="ARBA00022801"/>
    </source>
</evidence>
<dbReference type="RefSeq" id="WP_112314518.1">
    <property type="nucleotide sequence ID" value="NZ_MUAV01000001.1"/>
</dbReference>
<comment type="similarity">
    <text evidence="6">Belongs to the pseudouridine-5'-phosphate glycosidase family.</text>
</comment>
<organism evidence="7 8">
    <name type="scientific">Rhodovulum viride</name>
    <dbReference type="NCBI Taxonomy" id="1231134"/>
    <lineage>
        <taxon>Bacteria</taxon>
        <taxon>Pseudomonadati</taxon>
        <taxon>Pseudomonadota</taxon>
        <taxon>Alphaproteobacteria</taxon>
        <taxon>Rhodobacterales</taxon>
        <taxon>Paracoccaceae</taxon>
        <taxon>Rhodovulum</taxon>
    </lineage>
</organism>
<evidence type="ECO:0000313" key="8">
    <source>
        <dbReference type="Proteomes" id="UP000248659"/>
    </source>
</evidence>
<comment type="subunit">
    <text evidence="6">Homotrimer.</text>
</comment>
<dbReference type="HAMAP" id="MF_01876">
    <property type="entry name" value="PsiMP_glycosidase"/>
    <property type="match status" value="1"/>
</dbReference>
<keyword evidence="2 6" id="KW-0378">Hydrolase</keyword>
<dbReference type="Pfam" id="PF04227">
    <property type="entry name" value="Indigoidine_A"/>
    <property type="match status" value="1"/>
</dbReference>
<dbReference type="InterPro" id="IPR007342">
    <property type="entry name" value="PsuG"/>
</dbReference>
<keyword evidence="5 6" id="KW-0326">Glycosidase</keyword>
<feature type="active site" description="Proton donor" evidence="6">
    <location>
        <position position="25"/>
    </location>
</feature>
<protein>
    <recommendedName>
        <fullName evidence="6">Pseudouridine-5'-phosphate glycosidase</fullName>
        <shortName evidence="6">PsiMP glycosidase</shortName>
        <ecNumber evidence="6">4.2.1.70</ecNumber>
    </recommendedName>
</protein>
<dbReference type="PANTHER" id="PTHR42909:SF1">
    <property type="entry name" value="CARBOHYDRATE KINASE PFKB DOMAIN-CONTAINING PROTEIN"/>
    <property type="match status" value="1"/>
</dbReference>
<sequence>MPLSLSYSPEVSDAKAAFAPIVALESTIVTHGMPWPRNLETALAVEAEVRAAGAVPATIAVVGGRIHAGLAPDALEALARAEGVAKLSRADLAAALARGVTGSTTVAATMICARLAGIAVFATGGIGGVHRGAETSFDISADLQELAQTPVTVVSAGAKAILDLPKTLEVLETLGVPVIAYQSDAFPAFWSRSSGLAAPLRMDSAAEIAAAHRMRGLLGLPGGQLVGNPIPEEDEIPRAEIEPMIARAMADTAGASGKDVTPALLARLYELSGGRTLEANIALVRANARLAAEIALRLA</sequence>
<comment type="function">
    <text evidence="6">Catalyzes the reversible cleavage of pseudouridine 5'-phosphate (PsiMP) to ribose 5-phosphate and uracil. Functions biologically in the cleavage direction, as part of a pseudouridine degradation pathway.</text>
</comment>
<name>A0ABX9DNG0_9RHOB</name>
<feature type="binding site" evidence="6">
    <location>
        <position position="138"/>
    </location>
    <ligand>
        <name>Mn(2+)</name>
        <dbReference type="ChEBI" id="CHEBI:29035"/>
    </ligand>
</feature>
<keyword evidence="4 6" id="KW-0456">Lyase</keyword>
<dbReference type="PANTHER" id="PTHR42909">
    <property type="entry name" value="ZGC:136858"/>
    <property type="match status" value="1"/>
</dbReference>
<dbReference type="EC" id="4.2.1.70" evidence="6"/>
<reference evidence="7 8" key="1">
    <citation type="submission" date="2017-01" db="EMBL/GenBank/DDBJ databases">
        <title>Genome sequence of Rhodovulum viride JA756.</title>
        <authorList>
            <person name="Lakshmi K.V."/>
            <person name="Tushar L.D."/>
            <person name="Sasikala C."/>
            <person name="Venkataramana C."/>
        </authorList>
    </citation>
    <scope>NUCLEOTIDE SEQUENCE [LARGE SCALE GENOMIC DNA]</scope>
    <source>
        <strain evidence="7 8">JA756</strain>
    </source>
</reference>
<comment type="caution">
    <text evidence="7">The sequence shown here is derived from an EMBL/GenBank/DDBJ whole genome shotgun (WGS) entry which is preliminary data.</text>
</comment>
<proteinExistence type="inferred from homology"/>
<dbReference type="EMBL" id="MUAV01000001">
    <property type="protein sequence ID" value="RAP43274.1"/>
    <property type="molecule type" value="Genomic_DNA"/>
</dbReference>